<proteinExistence type="predicted"/>
<organism evidence="1 2">
    <name type="scientific">Cylicocyclus nassatus</name>
    <name type="common">Nematode worm</name>
    <dbReference type="NCBI Taxonomy" id="53992"/>
    <lineage>
        <taxon>Eukaryota</taxon>
        <taxon>Metazoa</taxon>
        <taxon>Ecdysozoa</taxon>
        <taxon>Nematoda</taxon>
        <taxon>Chromadorea</taxon>
        <taxon>Rhabditida</taxon>
        <taxon>Rhabditina</taxon>
        <taxon>Rhabditomorpha</taxon>
        <taxon>Strongyloidea</taxon>
        <taxon>Strongylidae</taxon>
        <taxon>Cylicocyclus</taxon>
    </lineage>
</organism>
<accession>A0AA36MET2</accession>
<gene>
    <name evidence="1" type="ORF">CYNAS_LOCUS21889</name>
</gene>
<protein>
    <submittedName>
        <fullName evidence="1">Uncharacterized protein</fullName>
    </submittedName>
</protein>
<dbReference type="AlphaFoldDB" id="A0AA36MET2"/>
<evidence type="ECO:0000313" key="1">
    <source>
        <dbReference type="EMBL" id="CAJ0609906.1"/>
    </source>
</evidence>
<reference evidence="1" key="1">
    <citation type="submission" date="2023-07" db="EMBL/GenBank/DDBJ databases">
        <authorList>
            <consortium name="CYATHOMIX"/>
        </authorList>
    </citation>
    <scope>NUCLEOTIDE SEQUENCE</scope>
    <source>
        <strain evidence="1">N/A</strain>
    </source>
</reference>
<keyword evidence="2" id="KW-1185">Reference proteome</keyword>
<name>A0AA36MET2_CYLNA</name>
<evidence type="ECO:0000313" key="2">
    <source>
        <dbReference type="Proteomes" id="UP001176961"/>
    </source>
</evidence>
<sequence>MYLNNAGERIDILCSEVGVGWCTTLNFDKSHPRQVAMHQKRTVIFKIGNIFSVQMSMIFVQFCVGSAICGGNNLKVASMFMVHLLDP</sequence>
<comment type="caution">
    <text evidence="1">The sequence shown here is derived from an EMBL/GenBank/DDBJ whole genome shotgun (WGS) entry which is preliminary data.</text>
</comment>
<feature type="non-terminal residue" evidence="1">
    <location>
        <position position="87"/>
    </location>
</feature>
<dbReference type="Proteomes" id="UP001176961">
    <property type="component" value="Unassembled WGS sequence"/>
</dbReference>
<dbReference type="EMBL" id="CATQJL010000326">
    <property type="protein sequence ID" value="CAJ0609906.1"/>
    <property type="molecule type" value="Genomic_DNA"/>
</dbReference>